<dbReference type="PANTHER" id="PTHR43337">
    <property type="entry name" value="XANTHINE/URACIL PERMEASE C887.17-RELATED"/>
    <property type="match status" value="1"/>
</dbReference>
<evidence type="ECO:0000256" key="3">
    <source>
        <dbReference type="ARBA" id="ARBA00022448"/>
    </source>
</evidence>
<comment type="subcellular location">
    <subcellularLocation>
        <location evidence="1 8">Cell membrane</location>
        <topology evidence="1 8">Multi-pass membrane protein</topology>
    </subcellularLocation>
</comment>
<dbReference type="AlphaFoldDB" id="A0A0R3JVF0"/>
<dbReference type="STRING" id="908809.ABG79_00380"/>
<evidence type="ECO:0000256" key="7">
    <source>
        <dbReference type="ARBA" id="ARBA00023136"/>
    </source>
</evidence>
<accession>A0A0R3JVF0</accession>
<reference evidence="10 11" key="1">
    <citation type="submission" date="2015-09" db="EMBL/GenBank/DDBJ databases">
        <title>Draft genome sequence of a Caloramator mitchellensis, a moderate thermophile from the Great Artesian Basin of Australia.</title>
        <authorList>
            <person name="Patel B.K."/>
        </authorList>
    </citation>
    <scope>NUCLEOTIDE SEQUENCE [LARGE SCALE GENOMIC DNA]</scope>
    <source>
        <strain evidence="10 11">VF08</strain>
    </source>
</reference>
<comment type="caution">
    <text evidence="10">The sequence shown here is derived from an EMBL/GenBank/DDBJ whole genome shotgun (WGS) entry which is preliminary data.</text>
</comment>
<keyword evidence="7 8" id="KW-0472">Membrane</keyword>
<feature type="transmembrane region" description="Helical" evidence="9">
    <location>
        <begin position="90"/>
        <end position="109"/>
    </location>
</feature>
<evidence type="ECO:0000313" key="11">
    <source>
        <dbReference type="Proteomes" id="UP000052015"/>
    </source>
</evidence>
<feature type="transmembrane region" description="Helical" evidence="9">
    <location>
        <begin position="257"/>
        <end position="279"/>
    </location>
</feature>
<keyword evidence="5 8" id="KW-0812">Transmembrane</keyword>
<dbReference type="PIRSF" id="PIRSF005353">
    <property type="entry name" value="PbuG"/>
    <property type="match status" value="1"/>
</dbReference>
<dbReference type="Pfam" id="PF00860">
    <property type="entry name" value="Xan_ur_permease"/>
    <property type="match status" value="1"/>
</dbReference>
<dbReference type="RefSeq" id="WP_057976554.1">
    <property type="nucleotide sequence ID" value="NZ_LKHP01000002.1"/>
</dbReference>
<proteinExistence type="inferred from homology"/>
<keyword evidence="6 8" id="KW-1133">Transmembrane helix</keyword>
<protein>
    <submittedName>
        <fullName evidence="10">Putative adenine permease PurP</fullName>
    </submittedName>
</protein>
<sequence length="445" mass="46857">MSSKTQTVNQNSGFAGWAEKIFKLRENKTDVRTEIIAGFTTFMTMAYILIVNPLILGETGMDKGALFTATALSAAVATLVMAFHANYPFALAPGMGLNAFFAFTVVIGMKYSWEVALTAILIEGIIFIILSVTRVREAIVNAIPLTIKHAVSVGIGLFIAFIGVRSAGIVVNSDDTAVTLGNLTSPQVAVALVGLVVIGYLLAKGVKGAILIGILVATVVGIPLKVTPMPSALISAPPSLSPIFFKFDFSKILTGEFLIVMFTFLFVDMFDTIGTLVGVASKADMLDKEGKLPRAKQALLADAIGTTFGAVVGTSTVTTYVESAAGVAEGGRTGLTALTTAILMLLALLFSPILTIVPGAATAPALIIIGLFMMTPITKINLEDFTEGIPAFLTIIMMPFAYSIAEGLVFGIVSYVVLKVITGKARDVSITMYILAILFAIKSVM</sequence>
<comment type="similarity">
    <text evidence="2 8">Belongs to the nucleobase:cation symporter-2 (NCS2) (TC 2.A.40) family. Azg-like subfamily.</text>
</comment>
<evidence type="ECO:0000313" key="10">
    <source>
        <dbReference type="EMBL" id="KRQ87579.1"/>
    </source>
</evidence>
<dbReference type="GO" id="GO:0005345">
    <property type="term" value="F:purine nucleobase transmembrane transporter activity"/>
    <property type="evidence" value="ECO:0007669"/>
    <property type="project" value="TreeGrafter"/>
</dbReference>
<dbReference type="PANTHER" id="PTHR43337:SF1">
    <property type="entry name" value="XANTHINE_URACIL PERMEASE C887.17-RELATED"/>
    <property type="match status" value="1"/>
</dbReference>
<feature type="transmembrane region" description="Helical" evidence="9">
    <location>
        <begin position="35"/>
        <end position="52"/>
    </location>
</feature>
<dbReference type="InterPro" id="IPR045018">
    <property type="entry name" value="Azg-like"/>
</dbReference>
<dbReference type="GO" id="GO:0005886">
    <property type="term" value="C:plasma membrane"/>
    <property type="evidence" value="ECO:0007669"/>
    <property type="project" value="UniProtKB-SubCell"/>
</dbReference>
<feature type="transmembrane region" description="Helical" evidence="9">
    <location>
        <begin position="184"/>
        <end position="203"/>
    </location>
</feature>
<feature type="transmembrane region" description="Helical" evidence="9">
    <location>
        <begin position="299"/>
        <end position="321"/>
    </location>
</feature>
<feature type="transmembrane region" description="Helical" evidence="9">
    <location>
        <begin position="64"/>
        <end position="83"/>
    </location>
</feature>
<evidence type="ECO:0000256" key="1">
    <source>
        <dbReference type="ARBA" id="ARBA00004651"/>
    </source>
</evidence>
<keyword evidence="3 8" id="KW-0813">Transport</keyword>
<dbReference type="InterPro" id="IPR006043">
    <property type="entry name" value="NCS2"/>
</dbReference>
<evidence type="ECO:0000256" key="4">
    <source>
        <dbReference type="ARBA" id="ARBA00022475"/>
    </source>
</evidence>
<feature type="transmembrane region" description="Helical" evidence="9">
    <location>
        <begin position="357"/>
        <end position="377"/>
    </location>
</feature>
<feature type="transmembrane region" description="Helical" evidence="9">
    <location>
        <begin position="210"/>
        <end position="237"/>
    </location>
</feature>
<feature type="transmembrane region" description="Helical" evidence="9">
    <location>
        <begin position="389"/>
        <end position="418"/>
    </location>
</feature>
<dbReference type="EMBL" id="LKHP01000002">
    <property type="protein sequence ID" value="KRQ87579.1"/>
    <property type="molecule type" value="Genomic_DNA"/>
</dbReference>
<dbReference type="InterPro" id="IPR026033">
    <property type="entry name" value="Azg-like_bact_archaea"/>
</dbReference>
<feature type="transmembrane region" description="Helical" evidence="9">
    <location>
        <begin position="333"/>
        <end position="350"/>
    </location>
</feature>
<evidence type="ECO:0000256" key="6">
    <source>
        <dbReference type="ARBA" id="ARBA00022989"/>
    </source>
</evidence>
<evidence type="ECO:0000256" key="9">
    <source>
        <dbReference type="SAM" id="Phobius"/>
    </source>
</evidence>
<dbReference type="OrthoDB" id="9808458at2"/>
<organism evidence="10 11">
    <name type="scientific">Caloramator mitchellensis</name>
    <dbReference type="NCBI Taxonomy" id="908809"/>
    <lineage>
        <taxon>Bacteria</taxon>
        <taxon>Bacillati</taxon>
        <taxon>Bacillota</taxon>
        <taxon>Clostridia</taxon>
        <taxon>Eubacteriales</taxon>
        <taxon>Clostridiaceae</taxon>
        <taxon>Caloramator</taxon>
    </lineage>
</organism>
<evidence type="ECO:0000256" key="8">
    <source>
        <dbReference type="PIRNR" id="PIRNR005353"/>
    </source>
</evidence>
<keyword evidence="4 8" id="KW-1003">Cell membrane</keyword>
<keyword evidence="11" id="KW-1185">Reference proteome</keyword>
<evidence type="ECO:0000256" key="2">
    <source>
        <dbReference type="ARBA" id="ARBA00005697"/>
    </source>
</evidence>
<dbReference type="PATRIC" id="fig|908809.3.peg.383"/>
<gene>
    <name evidence="10" type="primary">purP</name>
    <name evidence="10" type="ORF">ABG79_00380</name>
</gene>
<feature type="transmembrane region" description="Helical" evidence="9">
    <location>
        <begin position="145"/>
        <end position="164"/>
    </location>
</feature>
<feature type="transmembrane region" description="Helical" evidence="9">
    <location>
        <begin position="115"/>
        <end position="133"/>
    </location>
</feature>
<evidence type="ECO:0000256" key="5">
    <source>
        <dbReference type="ARBA" id="ARBA00022692"/>
    </source>
</evidence>
<name>A0A0R3JVF0_CALMK</name>
<dbReference type="Proteomes" id="UP000052015">
    <property type="component" value="Unassembled WGS sequence"/>
</dbReference>